<dbReference type="InterPro" id="IPR052066">
    <property type="entry name" value="Glycosphingolipid_Hydrolases"/>
</dbReference>
<dbReference type="InterPro" id="IPR017853">
    <property type="entry name" value="GH"/>
</dbReference>
<evidence type="ECO:0000313" key="7">
    <source>
        <dbReference type="EMBL" id="KIA64199.1"/>
    </source>
</evidence>
<accession>A0ABR4ZG78</accession>
<dbReference type="InterPro" id="IPR001547">
    <property type="entry name" value="Glyco_hydro_5"/>
</dbReference>
<keyword evidence="2 4" id="KW-0378">Hydrolase</keyword>
<gene>
    <name evidence="7" type="ORF">FG87_14645</name>
</gene>
<dbReference type="SUPFAM" id="SSF51445">
    <property type="entry name" value="(Trans)glycosidases"/>
    <property type="match status" value="1"/>
</dbReference>
<dbReference type="InterPro" id="IPR013780">
    <property type="entry name" value="Glyco_hydro_b"/>
</dbReference>
<dbReference type="Pfam" id="PF18564">
    <property type="entry name" value="Glyco_hydro_5_C"/>
    <property type="match status" value="1"/>
</dbReference>
<dbReference type="EMBL" id="JNFP01000015">
    <property type="protein sequence ID" value="KIA64199.1"/>
    <property type="molecule type" value="Genomic_DNA"/>
</dbReference>
<evidence type="ECO:0000256" key="3">
    <source>
        <dbReference type="ARBA" id="ARBA00023295"/>
    </source>
</evidence>
<sequence length="451" mass="47561">MVLHGENIADKRAPYLPSAAGFGAEDAELLAREGFDAVRLALFWAAVEPVAGQYDDTYLADIARTVDLLHAHGIVTELEFHQDIWSARYGGDGAPDWASIDDGLPSGASDLVAANLSNSAYWRATDNFYANRPGPGGIGIRDRFLRMWTHVAGFFAGTPGLIGYGPLNQPPAGAAFLPCLADACPAVTVEHVRALNRDATAAIRQGDPATPVWVAPLITANYGTRPDLGPPPDPNVVYGFNSYCVVAALQGGGGLGCAPQWEASVARAAEYSAVADVPTVVTEFGATGAADALSETAEIFDRNQNSWLHWTYFGGDPATVSKDADAQAIVTNGHAPRTPGNVREANLDVLARPYPQLTAGTPGPWRFDRGTGVFTYSWRTARVTGGVFGDGAETVIAVPQRQYRTGYHLRIDGGTKVSEPDATRLRIASCPGAGQVAVTVLPGAGPDQQSC</sequence>
<name>A0ABR4ZG78_9NOCA</name>
<feature type="domain" description="Glycoside hydrolase family 5 C-terminal" evidence="6">
    <location>
        <begin position="352"/>
        <end position="439"/>
    </location>
</feature>
<dbReference type="Gene3D" id="2.60.40.1180">
    <property type="entry name" value="Golgi alpha-mannosidase II"/>
    <property type="match status" value="1"/>
</dbReference>
<comment type="similarity">
    <text evidence="1 4">Belongs to the glycosyl hydrolase 5 (cellulase A) family.</text>
</comment>
<proteinExistence type="inferred from homology"/>
<protein>
    <recommendedName>
        <fullName evidence="9">Endoglycoceramidase</fullName>
    </recommendedName>
</protein>
<dbReference type="Proteomes" id="UP000031364">
    <property type="component" value="Unassembled WGS sequence"/>
</dbReference>
<feature type="domain" description="Glycoside hydrolase family 5" evidence="5">
    <location>
        <begin position="27"/>
        <end position="312"/>
    </location>
</feature>
<dbReference type="Gene3D" id="3.20.20.80">
    <property type="entry name" value="Glycosidases"/>
    <property type="match status" value="1"/>
</dbReference>
<dbReference type="PANTHER" id="PTHR31308:SF3">
    <property type="entry name" value="ENDOGLYCOCERAMIDASE"/>
    <property type="match status" value="1"/>
</dbReference>
<evidence type="ECO:0000256" key="4">
    <source>
        <dbReference type="RuleBase" id="RU361153"/>
    </source>
</evidence>
<reference evidence="7 8" key="1">
    <citation type="journal article" date="2014" name="Int. J. Syst. Evol. Microbiol.">
        <title>Nocardia vulneris sp. nov., isolated from wounds of human patients in North America.</title>
        <authorList>
            <person name="Lasker B.A."/>
            <person name="Bell M."/>
            <person name="Klenk H.P."/>
            <person name="Sproer C."/>
            <person name="Schumann C."/>
            <person name="Schumann P."/>
            <person name="Brown J.M."/>
        </authorList>
    </citation>
    <scope>NUCLEOTIDE SEQUENCE [LARGE SCALE GENOMIC DNA]</scope>
    <source>
        <strain evidence="7 8">W9851</strain>
    </source>
</reference>
<organism evidence="7 8">
    <name type="scientific">Nocardia vulneris</name>
    <dbReference type="NCBI Taxonomy" id="1141657"/>
    <lineage>
        <taxon>Bacteria</taxon>
        <taxon>Bacillati</taxon>
        <taxon>Actinomycetota</taxon>
        <taxon>Actinomycetes</taxon>
        <taxon>Mycobacteriales</taxon>
        <taxon>Nocardiaceae</taxon>
        <taxon>Nocardia</taxon>
    </lineage>
</organism>
<evidence type="ECO:0008006" key="9">
    <source>
        <dbReference type="Google" id="ProtNLM"/>
    </source>
</evidence>
<evidence type="ECO:0000256" key="2">
    <source>
        <dbReference type="ARBA" id="ARBA00022801"/>
    </source>
</evidence>
<evidence type="ECO:0000259" key="6">
    <source>
        <dbReference type="Pfam" id="PF18564"/>
    </source>
</evidence>
<comment type="caution">
    <text evidence="7">The sequence shown here is derived from an EMBL/GenBank/DDBJ whole genome shotgun (WGS) entry which is preliminary data.</text>
</comment>
<evidence type="ECO:0000256" key="1">
    <source>
        <dbReference type="ARBA" id="ARBA00005641"/>
    </source>
</evidence>
<evidence type="ECO:0000313" key="8">
    <source>
        <dbReference type="Proteomes" id="UP000031364"/>
    </source>
</evidence>
<keyword evidence="3 4" id="KW-0326">Glycosidase</keyword>
<dbReference type="PANTHER" id="PTHR31308">
    <property type="match status" value="1"/>
</dbReference>
<keyword evidence="8" id="KW-1185">Reference proteome</keyword>
<dbReference type="InterPro" id="IPR041036">
    <property type="entry name" value="GH5_C"/>
</dbReference>
<dbReference type="Pfam" id="PF00150">
    <property type="entry name" value="Cellulase"/>
    <property type="match status" value="1"/>
</dbReference>
<evidence type="ECO:0000259" key="5">
    <source>
        <dbReference type="Pfam" id="PF00150"/>
    </source>
</evidence>